<keyword evidence="9" id="KW-0067">ATP-binding</keyword>
<accession>A0A9W6XUX9</accession>
<keyword evidence="14" id="KW-0917">Virion maturation</keyword>
<evidence type="ECO:0000256" key="9">
    <source>
        <dbReference type="ARBA" id="ARBA00022840"/>
    </source>
</evidence>
<feature type="region of interest" description="Disordered" evidence="16">
    <location>
        <begin position="587"/>
        <end position="606"/>
    </location>
</feature>
<comment type="caution">
    <text evidence="18">The sequence shown here is derived from an EMBL/GenBank/DDBJ whole genome shotgun (WGS) entry which is preliminary data.</text>
</comment>
<sequence length="606" mass="68341">MSPSYADTVKLVEDNYFHWEFNMRMKLSRKGVLAHIIKPEIATLSDSSTVQWKTDDLKALGVIAGDVSRTYQVYIRGATTAADSWRMLEEQFNRNMLKNRLLITKKLHNFKMESGTRFGVHVDQFKEVVLQMETIGEHLDETRQLVLLLGSMADEYRMIGTVLENTPNMTLAYGIQALSGVEASDESSSGQQKAFVVKKSYDKRRFNGKCFYCKKTGHNAMGKTEWLVDSGASSHMTSVRDKFVSMKELKTPVRITIADGRKIDAVVMGTVGLKLMDGTSVTLSNVLYIPEVEGSLISMAKLTEKDVVAQLSKDKCVFRYDDATVMEAKHCHIPFKRYEQLLTMADEVPRITEGVASDDVCAGCCMGKMRTDDYPRHPEKLVKSAGVFGLVYTDVTGPMQTRTPGCTFGVTFIDDYSRQVTVYFMKTKSEVLFKFKIYKAAMENATGKTIKQLRTDNGDEMNRSLVEMARCMIYHEGIDKKWWAESVNTAAWIINRIPNSVNIKTPYDIVNKAKPQLRHLKVFGSLGYAHIPIEKRRKLDAKAFRCRFLGYEDGVKGYRVPNVATGKVHIALKFMETTSTDNVMVRQESEDNEGAAMEPSHGGQQP</sequence>
<dbReference type="InterPro" id="IPR057670">
    <property type="entry name" value="SH3_retrovirus"/>
</dbReference>
<dbReference type="PROSITE" id="PS50994">
    <property type="entry name" value="INTEGRASE"/>
    <property type="match status" value="1"/>
</dbReference>
<dbReference type="GO" id="GO:0008233">
    <property type="term" value="F:peptidase activity"/>
    <property type="evidence" value="ECO:0007669"/>
    <property type="project" value="UniProtKB-KW"/>
</dbReference>
<dbReference type="GO" id="GO:0003887">
    <property type="term" value="F:DNA-directed DNA polymerase activity"/>
    <property type="evidence" value="ECO:0007669"/>
    <property type="project" value="UniProtKB-KW"/>
</dbReference>
<dbReference type="SUPFAM" id="SSF53098">
    <property type="entry name" value="Ribonuclease H-like"/>
    <property type="match status" value="1"/>
</dbReference>
<evidence type="ECO:0000259" key="17">
    <source>
        <dbReference type="PROSITE" id="PS50994"/>
    </source>
</evidence>
<evidence type="ECO:0000256" key="3">
    <source>
        <dbReference type="ARBA" id="ARBA00022670"/>
    </source>
</evidence>
<evidence type="ECO:0000256" key="1">
    <source>
        <dbReference type="ARBA" id="ARBA00002180"/>
    </source>
</evidence>
<evidence type="ECO:0000256" key="4">
    <source>
        <dbReference type="ARBA" id="ARBA00022722"/>
    </source>
</evidence>
<dbReference type="Proteomes" id="UP001165121">
    <property type="component" value="Unassembled WGS sequence"/>
</dbReference>
<keyword evidence="13" id="KW-0808">Transferase</keyword>
<dbReference type="GO" id="GO:0003676">
    <property type="term" value="F:nucleic acid binding"/>
    <property type="evidence" value="ECO:0007669"/>
    <property type="project" value="InterPro"/>
</dbReference>
<comment type="function">
    <text evidence="1">The aspartyl protease (PR) mediates the proteolytic cleavages of the Gag and Gag-Pol polyproteins after assembly of the VLP.</text>
</comment>
<evidence type="ECO:0000256" key="6">
    <source>
        <dbReference type="ARBA" id="ARBA00022741"/>
    </source>
</evidence>
<dbReference type="GO" id="GO:0006508">
    <property type="term" value="P:proteolysis"/>
    <property type="evidence" value="ECO:0007669"/>
    <property type="project" value="UniProtKB-KW"/>
</dbReference>
<dbReference type="Gene3D" id="3.30.420.10">
    <property type="entry name" value="Ribonuclease H-like superfamily/Ribonuclease H"/>
    <property type="match status" value="2"/>
</dbReference>
<proteinExistence type="predicted"/>
<evidence type="ECO:0000313" key="18">
    <source>
        <dbReference type="EMBL" id="GMF46031.1"/>
    </source>
</evidence>
<keyword evidence="15" id="KW-0233">DNA recombination</keyword>
<dbReference type="GO" id="GO:0004519">
    <property type="term" value="F:endonuclease activity"/>
    <property type="evidence" value="ECO:0007669"/>
    <property type="project" value="UniProtKB-KW"/>
</dbReference>
<evidence type="ECO:0000256" key="10">
    <source>
        <dbReference type="ARBA" id="ARBA00022842"/>
    </source>
</evidence>
<evidence type="ECO:0000256" key="8">
    <source>
        <dbReference type="ARBA" id="ARBA00022801"/>
    </source>
</evidence>
<dbReference type="Pfam" id="PF25597">
    <property type="entry name" value="SH3_retrovirus"/>
    <property type="match status" value="1"/>
</dbReference>
<organism evidence="18 19">
    <name type="scientific">Phytophthora fragariaefolia</name>
    <dbReference type="NCBI Taxonomy" id="1490495"/>
    <lineage>
        <taxon>Eukaryota</taxon>
        <taxon>Sar</taxon>
        <taxon>Stramenopiles</taxon>
        <taxon>Oomycota</taxon>
        <taxon>Peronosporomycetes</taxon>
        <taxon>Peronosporales</taxon>
        <taxon>Peronosporaceae</taxon>
        <taxon>Phytophthora</taxon>
    </lineage>
</organism>
<dbReference type="PANTHER" id="PTHR42648">
    <property type="entry name" value="TRANSPOSASE, PUTATIVE-RELATED"/>
    <property type="match status" value="1"/>
</dbReference>
<dbReference type="GO" id="GO:0046872">
    <property type="term" value="F:metal ion binding"/>
    <property type="evidence" value="ECO:0007669"/>
    <property type="project" value="UniProtKB-KW"/>
</dbReference>
<dbReference type="PANTHER" id="PTHR42648:SF11">
    <property type="entry name" value="TRANSPOSON TY4-P GAG-POL POLYPROTEIN"/>
    <property type="match status" value="1"/>
</dbReference>
<keyword evidence="6" id="KW-0547">Nucleotide-binding</keyword>
<dbReference type="GO" id="GO:0006310">
    <property type="term" value="P:DNA recombination"/>
    <property type="evidence" value="ECO:0007669"/>
    <property type="project" value="UniProtKB-KW"/>
</dbReference>
<dbReference type="OrthoDB" id="109980at2759"/>
<keyword evidence="19" id="KW-1185">Reference proteome</keyword>
<keyword evidence="4" id="KW-0540">Nuclease</keyword>
<evidence type="ECO:0000313" key="19">
    <source>
        <dbReference type="Proteomes" id="UP001165121"/>
    </source>
</evidence>
<dbReference type="GO" id="GO:0005524">
    <property type="term" value="F:ATP binding"/>
    <property type="evidence" value="ECO:0007669"/>
    <property type="project" value="UniProtKB-KW"/>
</dbReference>
<evidence type="ECO:0000256" key="11">
    <source>
        <dbReference type="ARBA" id="ARBA00022908"/>
    </source>
</evidence>
<keyword evidence="13" id="KW-0239">DNA-directed DNA polymerase</keyword>
<keyword evidence="3" id="KW-0645">Protease</keyword>
<evidence type="ECO:0000256" key="12">
    <source>
        <dbReference type="ARBA" id="ARBA00022918"/>
    </source>
</evidence>
<name>A0A9W6XUX9_9STRA</name>
<keyword evidence="10" id="KW-0460">Magnesium</keyword>
<keyword evidence="12" id="KW-0695">RNA-directed DNA polymerase</keyword>
<evidence type="ECO:0000256" key="16">
    <source>
        <dbReference type="SAM" id="MobiDB-lite"/>
    </source>
</evidence>
<evidence type="ECO:0000256" key="14">
    <source>
        <dbReference type="ARBA" id="ARBA00023113"/>
    </source>
</evidence>
<keyword evidence="2" id="KW-1188">Viral release from host cell</keyword>
<keyword evidence="8" id="KW-0378">Hydrolase</keyword>
<dbReference type="AlphaFoldDB" id="A0A9W6XUX9"/>
<dbReference type="InterPro" id="IPR036397">
    <property type="entry name" value="RNaseH_sf"/>
</dbReference>
<dbReference type="InterPro" id="IPR012337">
    <property type="entry name" value="RNaseH-like_sf"/>
</dbReference>
<evidence type="ECO:0000256" key="13">
    <source>
        <dbReference type="ARBA" id="ARBA00022932"/>
    </source>
</evidence>
<dbReference type="GO" id="GO:0003964">
    <property type="term" value="F:RNA-directed DNA polymerase activity"/>
    <property type="evidence" value="ECO:0007669"/>
    <property type="project" value="UniProtKB-KW"/>
</dbReference>
<keyword evidence="5" id="KW-0479">Metal-binding</keyword>
<dbReference type="InterPro" id="IPR039537">
    <property type="entry name" value="Retrotran_Ty1/copia-like"/>
</dbReference>
<reference evidence="18" key="1">
    <citation type="submission" date="2023-04" db="EMBL/GenBank/DDBJ databases">
        <title>Phytophthora fragariaefolia NBRC 109709.</title>
        <authorList>
            <person name="Ichikawa N."/>
            <person name="Sato H."/>
            <person name="Tonouchi N."/>
        </authorList>
    </citation>
    <scope>NUCLEOTIDE SEQUENCE</scope>
    <source>
        <strain evidence="18">NBRC 109709</strain>
    </source>
</reference>
<keyword evidence="11" id="KW-0229">DNA integration</keyword>
<evidence type="ECO:0000256" key="7">
    <source>
        <dbReference type="ARBA" id="ARBA00022759"/>
    </source>
</evidence>
<evidence type="ECO:0000256" key="15">
    <source>
        <dbReference type="ARBA" id="ARBA00023172"/>
    </source>
</evidence>
<evidence type="ECO:0000256" key="5">
    <source>
        <dbReference type="ARBA" id="ARBA00022723"/>
    </source>
</evidence>
<feature type="domain" description="Integrase catalytic" evidence="17">
    <location>
        <begin position="374"/>
        <end position="479"/>
    </location>
</feature>
<dbReference type="GO" id="GO:0015074">
    <property type="term" value="P:DNA integration"/>
    <property type="evidence" value="ECO:0007669"/>
    <property type="project" value="UniProtKB-KW"/>
</dbReference>
<dbReference type="EMBL" id="BSXT01001907">
    <property type="protein sequence ID" value="GMF46031.1"/>
    <property type="molecule type" value="Genomic_DNA"/>
</dbReference>
<dbReference type="InterPro" id="IPR001584">
    <property type="entry name" value="Integrase_cat-core"/>
</dbReference>
<keyword evidence="7" id="KW-0255">Endonuclease</keyword>
<protein>
    <submittedName>
        <fullName evidence="18">Unnamed protein product</fullName>
    </submittedName>
</protein>
<dbReference type="Pfam" id="PF22936">
    <property type="entry name" value="Pol_BBD"/>
    <property type="match status" value="1"/>
</dbReference>
<evidence type="ECO:0000256" key="2">
    <source>
        <dbReference type="ARBA" id="ARBA00022612"/>
    </source>
</evidence>
<dbReference type="Pfam" id="PF14223">
    <property type="entry name" value="Retrotran_gag_2"/>
    <property type="match status" value="1"/>
</dbReference>
<dbReference type="InterPro" id="IPR054722">
    <property type="entry name" value="PolX-like_BBD"/>
</dbReference>
<gene>
    <name evidence="18" type="ORF">Pfra01_001677200</name>
</gene>
<keyword evidence="13" id="KW-0548">Nucleotidyltransferase</keyword>